<evidence type="ECO:0000313" key="3">
    <source>
        <dbReference type="EMBL" id="KAL2857176.1"/>
    </source>
</evidence>
<feature type="transmembrane region" description="Helical" evidence="2">
    <location>
        <begin position="6"/>
        <end position="30"/>
    </location>
</feature>
<dbReference type="Proteomes" id="UP001610446">
    <property type="component" value="Unassembled WGS sequence"/>
</dbReference>
<gene>
    <name evidence="3" type="ORF">BJY01DRAFT_202930</name>
</gene>
<keyword evidence="2" id="KW-0812">Transmembrane</keyword>
<feature type="compositionally biased region" description="Polar residues" evidence="1">
    <location>
        <begin position="99"/>
        <end position="112"/>
    </location>
</feature>
<evidence type="ECO:0000313" key="4">
    <source>
        <dbReference type="Proteomes" id="UP001610446"/>
    </source>
</evidence>
<keyword evidence="4" id="KW-1185">Reference proteome</keyword>
<accession>A0ABR4KY03</accession>
<feature type="region of interest" description="Disordered" evidence="1">
    <location>
        <begin position="80"/>
        <end position="117"/>
    </location>
</feature>
<evidence type="ECO:0000256" key="2">
    <source>
        <dbReference type="SAM" id="Phobius"/>
    </source>
</evidence>
<keyword evidence="2" id="KW-0472">Membrane</keyword>
<feature type="transmembrane region" description="Helical" evidence="2">
    <location>
        <begin position="140"/>
        <end position="158"/>
    </location>
</feature>
<reference evidence="3 4" key="1">
    <citation type="submission" date="2024-07" db="EMBL/GenBank/DDBJ databases">
        <title>Section-level genome sequencing and comparative genomics of Aspergillus sections Usti and Cavernicolus.</title>
        <authorList>
            <consortium name="Lawrence Berkeley National Laboratory"/>
            <person name="Nybo J.L."/>
            <person name="Vesth T.C."/>
            <person name="Theobald S."/>
            <person name="Frisvad J.C."/>
            <person name="Larsen T.O."/>
            <person name="Kjaerboelling I."/>
            <person name="Rothschild-Mancinelli K."/>
            <person name="Lyhne E.K."/>
            <person name="Kogle M.E."/>
            <person name="Barry K."/>
            <person name="Clum A."/>
            <person name="Na H."/>
            <person name="Ledsgaard L."/>
            <person name="Lin J."/>
            <person name="Lipzen A."/>
            <person name="Kuo A."/>
            <person name="Riley R."/>
            <person name="Mondo S."/>
            <person name="Labutti K."/>
            <person name="Haridas S."/>
            <person name="Pangalinan J."/>
            <person name="Salamov A.A."/>
            <person name="Simmons B.A."/>
            <person name="Magnuson J.K."/>
            <person name="Chen J."/>
            <person name="Drula E."/>
            <person name="Henrissat B."/>
            <person name="Wiebenga A."/>
            <person name="Lubbers R.J."/>
            <person name="Gomes A.C."/>
            <person name="Makela M.R."/>
            <person name="Stajich J."/>
            <person name="Grigoriev I.V."/>
            <person name="Mortensen U.H."/>
            <person name="De Vries R.P."/>
            <person name="Baker S.E."/>
            <person name="Andersen M.R."/>
        </authorList>
    </citation>
    <scope>NUCLEOTIDE SEQUENCE [LARGE SCALE GENOMIC DNA]</scope>
    <source>
        <strain evidence="3 4">CBS 123904</strain>
    </source>
</reference>
<protein>
    <submittedName>
        <fullName evidence="3">Uncharacterized protein</fullName>
    </submittedName>
</protein>
<name>A0ABR4KY03_9EURO</name>
<comment type="caution">
    <text evidence="3">The sequence shown here is derived from an EMBL/GenBank/DDBJ whole genome shotgun (WGS) entry which is preliminary data.</text>
</comment>
<keyword evidence="2" id="KW-1133">Transmembrane helix</keyword>
<evidence type="ECO:0000256" key="1">
    <source>
        <dbReference type="SAM" id="MobiDB-lite"/>
    </source>
</evidence>
<sequence>MKLTIFASLAFGKTLVLILSACIVTSAISFESIISDLQRNVFGRSLPGSLAQAPEGAVGDYQPPPGPVIYGSSPIETGEIPKGTASAPMAGSTNDRKIQSSTDAVEDNNNNLDDPRKHIAPVSEMDAFIRKTYTASASRGVMQSLAIVVTSILISLLHL</sequence>
<dbReference type="EMBL" id="JBFXLU010000005">
    <property type="protein sequence ID" value="KAL2857176.1"/>
    <property type="molecule type" value="Genomic_DNA"/>
</dbReference>
<proteinExistence type="predicted"/>
<organism evidence="3 4">
    <name type="scientific">Aspergillus pseudoustus</name>
    <dbReference type="NCBI Taxonomy" id="1810923"/>
    <lineage>
        <taxon>Eukaryota</taxon>
        <taxon>Fungi</taxon>
        <taxon>Dikarya</taxon>
        <taxon>Ascomycota</taxon>
        <taxon>Pezizomycotina</taxon>
        <taxon>Eurotiomycetes</taxon>
        <taxon>Eurotiomycetidae</taxon>
        <taxon>Eurotiales</taxon>
        <taxon>Aspergillaceae</taxon>
        <taxon>Aspergillus</taxon>
        <taxon>Aspergillus subgen. Nidulantes</taxon>
    </lineage>
</organism>